<dbReference type="EMBL" id="OFSM01000021">
    <property type="protein sequence ID" value="SOY30965.1"/>
    <property type="molecule type" value="Genomic_DNA"/>
</dbReference>
<dbReference type="RefSeq" id="WP_103240984.1">
    <property type="nucleotide sequence ID" value="NZ_JANJZD010000045.1"/>
</dbReference>
<accession>A0A2K4ZKJ2</accession>
<evidence type="ECO:0000313" key="3">
    <source>
        <dbReference type="Proteomes" id="UP000236311"/>
    </source>
</evidence>
<dbReference type="InterPro" id="IPR054114">
    <property type="entry name" value="Mtd_2nd"/>
</dbReference>
<sequence>MSRIFVDDVTKTDRRALLNVNKLATISDIVAPTSQYLYASGANEITVIEGCVIAVGGAGIFKTGNTVLNASNLDIGAAFAVGSDYYVYICDSRQDAQDEQYIISLNSTYPSGWNASNSRKIGGFHYGRCRKINDNMQPVNSSGAIFGTGWESAVSNGIVPRSVWTLGHRPKCSPEGMVYLGGGTWVDIYLNSDDGAQGLKSEYNCAPMTGTEGMNWYTFTERLMKSGKRMPDYSEFCAYAFGSPQGLDGANTNAWTATTNTGRGTTGSVVNAVSAVGCVDAVGRVWEWLNDLITRAEHATNAEYHPTAAWGWDKKSPLRDNATKYDVGNIYQYYAYSLAALIAGGDWNDGVHAGARAVDCRHYPWSVPAHIGVRGACDSM</sequence>
<dbReference type="InterPro" id="IPR016187">
    <property type="entry name" value="CTDL_fold"/>
</dbReference>
<dbReference type="AlphaFoldDB" id="A0A2K4ZKJ2"/>
<dbReference type="SUPFAM" id="SSF56436">
    <property type="entry name" value="C-type lectin-like"/>
    <property type="match status" value="1"/>
</dbReference>
<proteinExistence type="predicted"/>
<protein>
    <recommendedName>
        <fullName evidence="1">Major tropism determinant second domain-containing protein</fullName>
    </recommendedName>
</protein>
<name>A0A2K4ZKJ2_9FIRM</name>
<organism evidence="2 3">
    <name type="scientific">Acetatifactor muris</name>
    <dbReference type="NCBI Taxonomy" id="879566"/>
    <lineage>
        <taxon>Bacteria</taxon>
        <taxon>Bacillati</taxon>
        <taxon>Bacillota</taxon>
        <taxon>Clostridia</taxon>
        <taxon>Lachnospirales</taxon>
        <taxon>Lachnospiraceae</taxon>
        <taxon>Acetatifactor</taxon>
    </lineage>
</organism>
<reference evidence="2 3" key="1">
    <citation type="submission" date="2018-01" db="EMBL/GenBank/DDBJ databases">
        <authorList>
            <person name="Gaut B.S."/>
            <person name="Morton B.R."/>
            <person name="Clegg M.T."/>
            <person name="Duvall M.R."/>
        </authorList>
    </citation>
    <scope>NUCLEOTIDE SEQUENCE [LARGE SCALE GENOMIC DNA]</scope>
    <source>
        <strain evidence="2">GP69</strain>
    </source>
</reference>
<dbReference type="Proteomes" id="UP000236311">
    <property type="component" value="Unassembled WGS sequence"/>
</dbReference>
<dbReference type="SUPFAM" id="SSF141658">
    <property type="entry name" value="Bacteriophage trimeric proteins domain"/>
    <property type="match status" value="1"/>
</dbReference>
<dbReference type="Pfam" id="PF21916">
    <property type="entry name" value="mtd_2nd"/>
    <property type="match status" value="1"/>
</dbReference>
<evidence type="ECO:0000259" key="1">
    <source>
        <dbReference type="Pfam" id="PF21916"/>
    </source>
</evidence>
<evidence type="ECO:0000313" key="2">
    <source>
        <dbReference type="EMBL" id="SOY30965.1"/>
    </source>
</evidence>
<feature type="domain" description="Major tropism determinant second" evidence="1">
    <location>
        <begin position="36"/>
        <end position="151"/>
    </location>
</feature>
<gene>
    <name evidence="2" type="ORF">AMURIS_03699</name>
</gene>
<dbReference type="Gene3D" id="2.80.20.10">
    <property type="entry name" value="Tail fiber receptor-binding protein"/>
    <property type="match status" value="1"/>
</dbReference>
<dbReference type="OrthoDB" id="9770334at2"/>
<keyword evidence="3" id="KW-1185">Reference proteome</keyword>